<keyword evidence="3" id="KW-1185">Reference proteome</keyword>
<name>A0ABM9QKG0_9POXV</name>
<feature type="domain" description="dUTPase-like" evidence="1">
    <location>
        <begin position="48"/>
        <end position="140"/>
    </location>
</feature>
<evidence type="ECO:0000313" key="3">
    <source>
        <dbReference type="Proteomes" id="UP000792374"/>
    </source>
</evidence>
<dbReference type="SUPFAM" id="SSF51283">
    <property type="entry name" value="dUTPase-like"/>
    <property type="match status" value="1"/>
</dbReference>
<evidence type="ECO:0000313" key="2">
    <source>
        <dbReference type="EMBL" id="CCU56030.1"/>
    </source>
</evidence>
<sequence length="145" mass="16857">MVFKYLCNLIDSIVYFISYYVYNHNIITFYTIHKNHSMPTSIDDKFIDLCSNVSITIPPKKMCPINLGIKCIIPSNTIGIITPVKKLYSNMIDIKTEYLIPNIDNDIILYIINNSDNPYNIKVKQNIARILCVKYNIPKLEYILN</sequence>
<gene>
    <name evidence="2" type="ORF">CHREV_128</name>
</gene>
<dbReference type="RefSeq" id="YP_008004532.1">
    <property type="nucleotide sequence ID" value="NC_021249.1"/>
</dbReference>
<organism evidence="2 3">
    <name type="scientific">Choristoneura rosaceana entomopoxvirus 'L'</name>
    <dbReference type="NCBI Taxonomy" id="1293539"/>
    <lineage>
        <taxon>Viruses</taxon>
        <taxon>Varidnaviria</taxon>
        <taxon>Bamfordvirae</taxon>
        <taxon>Nucleocytoviricota</taxon>
        <taxon>Pokkesviricetes</taxon>
        <taxon>Chitovirales</taxon>
        <taxon>Poxviridae</taxon>
        <taxon>Entomopoxvirinae</taxon>
        <taxon>Betaentomopoxvirus</taxon>
        <taxon>Betaentomopoxvirus crosaceana</taxon>
        <taxon>Choristoneura rosaceana entomopoxvirus</taxon>
    </lineage>
</organism>
<dbReference type="InterPro" id="IPR036157">
    <property type="entry name" value="dUTPase-like_sf"/>
</dbReference>
<protein>
    <recommendedName>
        <fullName evidence="1">dUTPase-like domain-containing protein</fullName>
    </recommendedName>
</protein>
<dbReference type="Proteomes" id="UP000792374">
    <property type="component" value="Genome"/>
</dbReference>
<dbReference type="GeneID" id="15613453"/>
<evidence type="ECO:0000259" key="1">
    <source>
        <dbReference type="Pfam" id="PF00692"/>
    </source>
</evidence>
<dbReference type="InterPro" id="IPR029054">
    <property type="entry name" value="dUTPase-like"/>
</dbReference>
<reference evidence="2" key="1">
    <citation type="journal article" date="2013" name="J. Virol.">
        <title>New Insights into the Evolution of Entomopoxvirinae from the Complete Genome Sequences of Four Entomopoxviruses Infecting Adoxophyes honmai, Choristoneura biennis, Choristoneura rosaceana, and Mythimna separata.</title>
        <authorList>
            <person name="Theze J."/>
            <person name="Takatsuka J."/>
            <person name="Li Z."/>
            <person name="Gallais J."/>
            <person name="Doucet D."/>
            <person name="Arif B."/>
            <person name="Nakai M."/>
            <person name="Herniou E.A."/>
        </authorList>
    </citation>
    <scope>NUCLEOTIDE SEQUENCE</scope>
</reference>
<dbReference type="EMBL" id="HF679133">
    <property type="protein sequence ID" value="CCU56030.1"/>
    <property type="molecule type" value="Genomic_DNA"/>
</dbReference>
<proteinExistence type="predicted"/>
<accession>A0ABM9QKG0</accession>
<dbReference type="Pfam" id="PF00692">
    <property type="entry name" value="dUTPase"/>
    <property type="match status" value="1"/>
</dbReference>
<dbReference type="Gene3D" id="2.70.40.10">
    <property type="match status" value="1"/>
</dbReference>